<evidence type="ECO:0000313" key="1">
    <source>
        <dbReference type="EMBL" id="MBE9076043.1"/>
    </source>
</evidence>
<evidence type="ECO:0000313" key="2">
    <source>
        <dbReference type="Proteomes" id="UP000636505"/>
    </source>
</evidence>
<dbReference type="AlphaFoldDB" id="A0A8J7DB89"/>
<accession>A0A8J7DB89</accession>
<protein>
    <submittedName>
        <fullName evidence="1">Uncharacterized protein</fullName>
    </submittedName>
</protein>
<proteinExistence type="predicted"/>
<organism evidence="1 2">
    <name type="scientific">Vasconcelosia minhoensis LEGE 07310</name>
    <dbReference type="NCBI Taxonomy" id="915328"/>
    <lineage>
        <taxon>Bacteria</taxon>
        <taxon>Bacillati</taxon>
        <taxon>Cyanobacteriota</taxon>
        <taxon>Cyanophyceae</taxon>
        <taxon>Nodosilineales</taxon>
        <taxon>Cymatolegaceae</taxon>
        <taxon>Vasconcelosia</taxon>
        <taxon>Vasconcelosia minhoensis</taxon>
    </lineage>
</organism>
<dbReference type="RefSeq" id="WP_193904852.1">
    <property type="nucleotide sequence ID" value="NZ_JADEXG010000003.1"/>
</dbReference>
<gene>
    <name evidence="1" type="ORF">IQ241_01830</name>
</gene>
<name>A0A8J7DB89_9CYAN</name>
<sequence>MKRFTEYPEKEEQQYTEQVVQAATLLRLLYLGDERPDFPTTLAAVAPQTVFSP</sequence>
<dbReference type="EMBL" id="JADEXG010000003">
    <property type="protein sequence ID" value="MBE9076043.1"/>
    <property type="molecule type" value="Genomic_DNA"/>
</dbReference>
<keyword evidence="2" id="KW-1185">Reference proteome</keyword>
<dbReference type="Proteomes" id="UP000636505">
    <property type="component" value="Unassembled WGS sequence"/>
</dbReference>
<comment type="caution">
    <text evidence="1">The sequence shown here is derived from an EMBL/GenBank/DDBJ whole genome shotgun (WGS) entry which is preliminary data.</text>
</comment>
<reference evidence="1" key="1">
    <citation type="submission" date="2020-10" db="EMBL/GenBank/DDBJ databases">
        <authorList>
            <person name="Castelo-Branco R."/>
            <person name="Eusebio N."/>
            <person name="Adriana R."/>
            <person name="Vieira A."/>
            <person name="Brugerolle De Fraissinette N."/>
            <person name="Rezende De Castro R."/>
            <person name="Schneider M.P."/>
            <person name="Vasconcelos V."/>
            <person name="Leao P.N."/>
        </authorList>
    </citation>
    <scope>NUCLEOTIDE SEQUENCE</scope>
    <source>
        <strain evidence="1">LEGE 07310</strain>
    </source>
</reference>